<dbReference type="Proteomes" id="UP001234202">
    <property type="component" value="Unassembled WGS sequence"/>
</dbReference>
<proteinExistence type="predicted"/>
<reference evidence="1" key="1">
    <citation type="submission" date="2023-04" db="EMBL/GenBank/DDBJ databases">
        <title>Draft Genome sequencing of Naganishia species isolated from polar environments using Oxford Nanopore Technology.</title>
        <authorList>
            <person name="Leo P."/>
            <person name="Venkateswaran K."/>
        </authorList>
    </citation>
    <scope>NUCLEOTIDE SEQUENCE</scope>
    <source>
        <strain evidence="1">DBVPG 5303</strain>
    </source>
</reference>
<organism evidence="1 2">
    <name type="scientific">Naganishia onofrii</name>
    <dbReference type="NCBI Taxonomy" id="1851511"/>
    <lineage>
        <taxon>Eukaryota</taxon>
        <taxon>Fungi</taxon>
        <taxon>Dikarya</taxon>
        <taxon>Basidiomycota</taxon>
        <taxon>Agaricomycotina</taxon>
        <taxon>Tremellomycetes</taxon>
        <taxon>Filobasidiales</taxon>
        <taxon>Filobasidiaceae</taxon>
        <taxon>Naganishia</taxon>
    </lineage>
</organism>
<protein>
    <submittedName>
        <fullName evidence="1">Uncharacterized protein</fullName>
    </submittedName>
</protein>
<comment type="caution">
    <text evidence="1">The sequence shown here is derived from an EMBL/GenBank/DDBJ whole genome shotgun (WGS) entry which is preliminary data.</text>
</comment>
<name>A0ACC2X4X0_9TREE</name>
<accession>A0ACC2X4X0</accession>
<evidence type="ECO:0000313" key="2">
    <source>
        <dbReference type="Proteomes" id="UP001234202"/>
    </source>
</evidence>
<keyword evidence="2" id="KW-1185">Reference proteome</keyword>
<dbReference type="EMBL" id="JASBWV010000027">
    <property type="protein sequence ID" value="KAJ9118828.1"/>
    <property type="molecule type" value="Genomic_DNA"/>
</dbReference>
<gene>
    <name evidence="1" type="ORF">QFC24_006027</name>
</gene>
<evidence type="ECO:0000313" key="1">
    <source>
        <dbReference type="EMBL" id="KAJ9118828.1"/>
    </source>
</evidence>
<sequence length="405" mass="44947">MTAISLDSRLHTILEDRKGKGTFRSLKKHVTRENSDESDPSAKIDFSSNDYLSITRSKQLKRRFLQRVQETPTPLFGSTGSRLLDGTTPQHATLEDRLCTFFSYGSIPSRCPSVIPPPYESALLFNSGFDANVSFFSTVPQKTDYIIYDELVHASVWDGMRANERRGVPISRRKAFRHGNVADLRRILEDIVKAENAVNRRASTSTSAPHRPGMIFIAIESLYSMDGDLAPLPQMIQALNELQSLHPTSINPARVCVVVDEAHTTGIYGSQGRGFVYDMVERERARGSRENKVEEWVQVRLMTFGKGMGSQGAVLLASSTIRSFLINYARPFIFSTAMSVVNVLAIESAFDVIESNEGEQGRSIAPSSTIEFSGNTERERIKSTGDPTAGCQAPYFSLTITDITL</sequence>